<dbReference type="InterPro" id="IPR056884">
    <property type="entry name" value="NPHP3-like_N"/>
</dbReference>
<protein>
    <recommendedName>
        <fullName evidence="2">Nephrocystin 3-like N-terminal domain-containing protein</fullName>
    </recommendedName>
</protein>
<evidence type="ECO:0000259" key="2">
    <source>
        <dbReference type="Pfam" id="PF24883"/>
    </source>
</evidence>
<gene>
    <name evidence="3" type="ORF">BZZ03_04275</name>
</gene>
<dbReference type="SUPFAM" id="SSF52540">
    <property type="entry name" value="P-loop containing nucleoside triphosphate hydrolases"/>
    <property type="match status" value="1"/>
</dbReference>
<name>A0A252CEL2_9LACT</name>
<reference evidence="3 4" key="1">
    <citation type="submission" date="2017-02" db="EMBL/GenBank/DDBJ databases">
        <authorList>
            <person name="Peterson S.W."/>
        </authorList>
    </citation>
    <scope>NUCLEOTIDE SEQUENCE [LARGE SCALE GENOMIC DNA]</scope>
    <source>
        <strain evidence="3">159469</strain>
    </source>
</reference>
<dbReference type="Pfam" id="PF24883">
    <property type="entry name" value="NPHP3_N"/>
    <property type="match status" value="1"/>
</dbReference>
<dbReference type="Proteomes" id="UP000194606">
    <property type="component" value="Unassembled WGS sequence"/>
</dbReference>
<dbReference type="EMBL" id="MUIZ01000002">
    <property type="protein sequence ID" value="OUK04994.1"/>
    <property type="molecule type" value="Genomic_DNA"/>
</dbReference>
<feature type="domain" description="Nephrocystin 3-like N-terminal" evidence="2">
    <location>
        <begin position="287"/>
        <end position="429"/>
    </location>
</feature>
<keyword evidence="1" id="KW-0677">Repeat</keyword>
<organism evidence="3 4">
    <name type="scientific">Lactococcus petauri</name>
    <dbReference type="NCBI Taxonomy" id="1940789"/>
    <lineage>
        <taxon>Bacteria</taxon>
        <taxon>Bacillati</taxon>
        <taxon>Bacillota</taxon>
        <taxon>Bacilli</taxon>
        <taxon>Lactobacillales</taxon>
        <taxon>Streptococcaceae</taxon>
        <taxon>Lactococcus</taxon>
    </lineage>
</organism>
<dbReference type="InterPro" id="IPR027417">
    <property type="entry name" value="P-loop_NTPase"/>
</dbReference>
<evidence type="ECO:0000313" key="3">
    <source>
        <dbReference type="EMBL" id="OUK04994.1"/>
    </source>
</evidence>
<dbReference type="RefSeq" id="WP_086582618.1">
    <property type="nucleotide sequence ID" value="NZ_MUIZ01000002.1"/>
</dbReference>
<evidence type="ECO:0000256" key="1">
    <source>
        <dbReference type="ARBA" id="ARBA00022737"/>
    </source>
</evidence>
<accession>A0A252CEL2</accession>
<evidence type="ECO:0000313" key="4">
    <source>
        <dbReference type="Proteomes" id="UP000194606"/>
    </source>
</evidence>
<comment type="caution">
    <text evidence="3">The sequence shown here is derived from an EMBL/GenBank/DDBJ whole genome shotgun (WGS) entry which is preliminary data.</text>
</comment>
<proteinExistence type="predicted"/>
<dbReference type="Gene3D" id="3.40.50.300">
    <property type="entry name" value="P-loop containing nucleotide triphosphate hydrolases"/>
    <property type="match status" value="1"/>
</dbReference>
<sequence length="1959" mass="230374">MSIPGIANPQWYEWYVGLKQLIRMINPDNNIEYVMFQAADYDAIDDIVVGYKNRIEMCYQVKHEISESSRNGMTFNKLVATSTRRSGTEKNSLLYSLASGWHEASSKNQNEIIPVLYTNRNLGKSRTKRTFNEIAYNALPLGEFLEAIKDSISKCENINQVTESLNGDLRIQWLEFVNALENRDVFFPFLKRLEIMSNMEGYEESEISMILDLKRTFACTENVAMKLFQKLVHELRIWTTTRRKDNTKVKIEELYNVLAIDSDEEHGEHQLRYPLPFFESRDIFAQSIINEIKDNNHKVFWVEGDPGSGKTSLISYLQLKYHLFSARYHTFRPISPEQKYYNTDAGLCSKESLWNDLLIQLRKKFLGRLYDLSIPVTNSLCTTEQMRSEVLRLSELLFLETGEKTVICIDGIDHAARANERITFLDSLYLPSEIPDGVALMIVGQPSELYSNYPTWLKNSNDYVRKLSMPKLTSDDILCLLLEEKRSDFDYNRDIMAKMLYEKTQGNNLSVVFAIEELIRAKSSEEFEKILNSKIISPDVSNYYSHIWSYVKTSLSSKGLNIPFPDAVLGSIIILLNGRVNTEVLSCTFDFNFEKSDWEELLEQLFPLMKKGNNQNDYVIFHNDFRVFLMGIIKTSGKYKDVAFKLSNYYLENQDSLEGIINLIPLIISAEKEELIPAIFDTKFIINALTFGISKRNIEYWATLSYQSILKQKNWELFRTFHLAIKTLHQHERYFEYHERKYNENDKSHLKTLSIFDLGSKEITINNLEDFQNMFIFCRELVSLEDAASQERARYIFENWTENLSPTEFLNRLSINYDLQNKLNLLEDMLEDWAKLAVHFNIRYDDFGRESQSSQIKNMLLSFNDCYFETSLLFSDSNDNVNFILSQGVSSDCLKKNIQTILFEGKSAEYAGIIKQLANEKNTDNSVLLSKVALLSESDDFDQIEFSSVEKVKKIYSETSEKLIFLSILYGFQDCKESLEKSFGGLELLLGEVEEKKLDEYFIMLLRHGFTLGRILGLEKENFNDVDTEKYLRDSYDSFFAYDLSRVRTFDYIKGFEVLLYLSLNIKCAVNLVDESNLIEKIELHLFHRNRLGMFYKSKILDFLLERNYSEIIINYLKQLYGENGKKIIAQSDSNETHLHFKKYLKIMMPEFLNNLENRLKFDVANFVGHKDYSLWDSSQRLKKIIADNPHQWSGRGLNLLAISFCADNKDGNRSSDEIDKIIAAASVQCGIEDFWRFNQISEYRLSLYILHYQLPIMIQKLTDIQQLVNFWLFVCGILSWYVNEDRIFLQDIYSKCLEKEKSFQTKEFEDVIKQVTPEHYELVSESEIDNLMQQSEFSNDFSKQRDMRKNQMRTSFHDMDDNEILNFLITENSTIPNWENIEIAWEVIEKRGNLSEEVIDRFAVILYTSLPEYSWEQSGCLVIFQRLFSKRKERLLWEIAEKSLKVIKDEDNFYSLSSNLEFLLRYVEELQGIDFCKKTFDLEIQMFKLWVTGNSHIDVDFEISQTPSNLVIPQNLDELYICLLLEQLFSKNIHRIEISSQGLDLFLKSNPYMFWYIVEIWESLDEIQKEYLMKLSEKWIRFNYDGVEQFLNIFRKEYQTTNELDKKLRLHLLLLNLDFENFIGLMLRETYEAKEKNYVLPKNFQKLVNKKTISAHSEKFLDIMDLFTHSSSQDIRNYIQEHKEVSTYQPLKNASRNGDAMLYPLEYDELDMQVLYGESKKGRWKNIPYEFKAQLLLEADDPLVYSQVPHMDFSSVWDVEYELEELQSSDNLVEGKEIMKEILYHNLPLGFSVIGGVIRYPINGEDFVIFREFVSTHEMGENKKIYNSFNPRIVDFSGTEQGFNFQRQVNFKCQNSYSLVENIEGYKIFMYGDSDLYPSLKLIEKLDLIPSEEIPLAWENAWGEIVLYYERSAAPIREAMRERYYRQPLMNRWLLKEEYLTKLNEVSYSSDIFYISDF</sequence>